<reference evidence="3 4" key="1">
    <citation type="journal article" date="2011" name="Stand. Genomic Sci.">
        <title>Complete genome sequence of Deinococcus maricopensis type strain (LB-34).</title>
        <authorList>
            <person name="Pukall R."/>
            <person name="Zeytun A."/>
            <person name="Lucas S."/>
            <person name="Lapidus A."/>
            <person name="Hammon N."/>
            <person name="Deshpande S."/>
            <person name="Nolan M."/>
            <person name="Cheng J.F."/>
            <person name="Pitluck S."/>
            <person name="Liolios K."/>
            <person name="Pagani I."/>
            <person name="Mikhailova N."/>
            <person name="Ivanova N."/>
            <person name="Mavromatis K."/>
            <person name="Pati A."/>
            <person name="Tapia R."/>
            <person name="Han C."/>
            <person name="Goodwin L."/>
            <person name="Chen A."/>
            <person name="Palaniappan K."/>
            <person name="Land M."/>
            <person name="Hauser L."/>
            <person name="Chang Y.J."/>
            <person name="Jeffries C.D."/>
            <person name="Brambilla E.M."/>
            <person name="Rohde M."/>
            <person name="Goker M."/>
            <person name="Detter J.C."/>
            <person name="Woyke T."/>
            <person name="Bristow J."/>
            <person name="Eisen J.A."/>
            <person name="Markowitz V."/>
            <person name="Hugenholtz P."/>
            <person name="Kyrpides N.C."/>
            <person name="Klenk H.P."/>
        </authorList>
    </citation>
    <scope>NUCLEOTIDE SEQUENCE [LARGE SCALE GENOMIC DNA]</scope>
    <source>
        <strain evidence="4">DSM 21211 / LMG 22137 / NRRL B-23946 / LB-34</strain>
    </source>
</reference>
<keyword evidence="4" id="KW-1185">Reference proteome</keyword>
<evidence type="ECO:0000313" key="3">
    <source>
        <dbReference type="EMBL" id="ADV66864.1"/>
    </source>
</evidence>
<dbReference type="SUPFAM" id="SSF53474">
    <property type="entry name" value="alpha/beta-Hydrolases"/>
    <property type="match status" value="1"/>
</dbReference>
<gene>
    <name evidence="3" type="ordered locus">Deima_1213</name>
</gene>
<dbReference type="HOGENOM" id="CLU_1029426_0_0_0"/>
<evidence type="ECO:0000256" key="1">
    <source>
        <dbReference type="SAM" id="MobiDB-lite"/>
    </source>
</evidence>
<reference evidence="4" key="2">
    <citation type="submission" date="2011-01" db="EMBL/GenBank/DDBJ databases">
        <title>The complete genome of Deinococcus maricopensis DSM 21211.</title>
        <authorList>
            <consortium name="US DOE Joint Genome Institute (JGI-PGF)"/>
            <person name="Lucas S."/>
            <person name="Copeland A."/>
            <person name="Lapidus A."/>
            <person name="Goodwin L."/>
            <person name="Pitluck S."/>
            <person name="Kyrpides N."/>
            <person name="Mavromatis K."/>
            <person name="Pagani I."/>
            <person name="Ivanova N."/>
            <person name="Ovchinnikova G."/>
            <person name="Zeytun A."/>
            <person name="Detter J.C."/>
            <person name="Han C."/>
            <person name="Land M."/>
            <person name="Hauser L."/>
            <person name="Markowitz V."/>
            <person name="Cheng J.-F."/>
            <person name="Hugenholtz P."/>
            <person name="Woyke T."/>
            <person name="Wu D."/>
            <person name="Pukall R."/>
            <person name="Gehrich-Schroeter G."/>
            <person name="Brambilla E."/>
            <person name="Klenk H.-P."/>
            <person name="Eisen J.A."/>
        </authorList>
    </citation>
    <scope>NUCLEOTIDE SEQUENCE [LARGE SCALE GENOMIC DNA]</scope>
    <source>
        <strain evidence="4">DSM 21211 / LMG 22137 / NRRL B-23946 / LB-34</strain>
    </source>
</reference>
<dbReference type="KEGG" id="dmr:Deima_1213"/>
<feature type="region of interest" description="Disordered" evidence="1">
    <location>
        <begin position="268"/>
        <end position="287"/>
    </location>
</feature>
<name>E8U725_DEIML</name>
<dbReference type="RefSeq" id="WP_013556369.1">
    <property type="nucleotide sequence ID" value="NC_014958.1"/>
</dbReference>
<dbReference type="InterPro" id="IPR029058">
    <property type="entry name" value="AB_hydrolase_fold"/>
</dbReference>
<organism evidence="3 4">
    <name type="scientific">Deinococcus maricopensis (strain DSM 21211 / LMG 22137 / NRRL B-23946 / LB-34)</name>
    <dbReference type="NCBI Taxonomy" id="709986"/>
    <lineage>
        <taxon>Bacteria</taxon>
        <taxon>Thermotogati</taxon>
        <taxon>Deinococcota</taxon>
        <taxon>Deinococci</taxon>
        <taxon>Deinococcales</taxon>
        <taxon>Deinococcaceae</taxon>
        <taxon>Deinococcus</taxon>
    </lineage>
</organism>
<dbReference type="Proteomes" id="UP000008635">
    <property type="component" value="Chromosome"/>
</dbReference>
<accession>E8U725</accession>
<dbReference type="OrthoDB" id="7814449at2"/>
<feature type="chain" id="PRO_5003231716" description="Alpha/beta hydrolase" evidence="2">
    <location>
        <begin position="20"/>
        <end position="287"/>
    </location>
</feature>
<dbReference type="eggNOG" id="COG2267">
    <property type="taxonomic scope" value="Bacteria"/>
</dbReference>
<evidence type="ECO:0000256" key="2">
    <source>
        <dbReference type="SAM" id="SignalP"/>
    </source>
</evidence>
<proteinExistence type="predicted"/>
<sequence precursor="true">MRRALALLLTVLLAAPAFAWPWERVQTVRLDRPDGLSFLLVPKACVRDVACPLVVVSHPRGQSAERLHASPYVSQYTLALTNANMAVLLSNDGGPNPWGSPAALAELGALHADSVTHFRFNGRTYAFGLSMGGLMALRSAQRGPYAVSGVILLDGRVDLLGAWGAPGGRRAEIEAAYGLSGPPTPDLDPLITAEVQAEAQERLPLFIIGSHDDRTVPFTENGLRLYLRAAQPATSRLVTLTGAHLGGAHFTADLAREVTAFVQTLERRHAAPPALPPAARQKGPTTP</sequence>
<dbReference type="Gene3D" id="3.40.50.1820">
    <property type="entry name" value="alpha/beta hydrolase"/>
    <property type="match status" value="1"/>
</dbReference>
<evidence type="ECO:0000313" key="4">
    <source>
        <dbReference type="Proteomes" id="UP000008635"/>
    </source>
</evidence>
<evidence type="ECO:0008006" key="5">
    <source>
        <dbReference type="Google" id="ProtNLM"/>
    </source>
</evidence>
<feature type="signal peptide" evidence="2">
    <location>
        <begin position="1"/>
        <end position="19"/>
    </location>
</feature>
<keyword evidence="2" id="KW-0732">Signal</keyword>
<dbReference type="AlphaFoldDB" id="E8U725"/>
<protein>
    <recommendedName>
        <fullName evidence="5">Alpha/beta hydrolase</fullName>
    </recommendedName>
</protein>
<dbReference type="EMBL" id="CP002454">
    <property type="protein sequence ID" value="ADV66864.1"/>
    <property type="molecule type" value="Genomic_DNA"/>
</dbReference>
<dbReference type="STRING" id="709986.Deima_1213"/>